<dbReference type="OMA" id="WVRNLAV"/>
<keyword evidence="5 10" id="KW-0378">Hydrolase</keyword>
<feature type="transmembrane region" description="Helical" evidence="10">
    <location>
        <begin position="884"/>
        <end position="901"/>
    </location>
</feature>
<evidence type="ECO:0000256" key="5">
    <source>
        <dbReference type="ARBA" id="ARBA00022801"/>
    </source>
</evidence>
<sequence length="915" mass="103847">MGPSYARIKGFDESYTKFASKYSLYLYREQHKDKIPNEGDFLDGVPVLFIPGNAGSYRQVRAIAARVSELYYDEHDKYKKINPNFKNLDVFAGDFNEDFTAFHGRTILDQAEYLNEAIKFILDLYSSNPSPPKSVIIVGHSMGGIVARVMITLPNYVDNSINTILTLSSPHAAAPLTFDGDILKIYSAIDRFWYEGYNPKSTSEYGEIAHERVKDISLISITGGGLDSTLPADYTSLGFLIPPNNGFTVFTTGTPNVWTPIDHLAIVWCSQLRQFIAESLLEVIDSNAPGKTYPLEKRMRIFRKHFLSGFENYQSQDYESYTRSNLIEVDLKGKTTNKVKQLNMGADYNQYNMFELEKGQHFSLLASVPLGKYQDKANTVVLLCTKGNTLSCVDVSPDMVTIPRSTKDTNSLEDSTFGGSANPFYGLEFNSTILDNYDTILVIQNGELGDDFIVAELNQESSINYKLNASGLSMLGGASLTIPKRALSINIQIPGAWNSILVYKLRLSRLVDGKFTSFMRQWKDEPFESKWYINLTKEKSIGLSMHGIAPFVPFKVKSESYSHAINIQLWSDVTGRDAPLTVNISIDLVSSLRLLVLRYRISIVSMIVAIISMVILFQFRSYGSGKTFPSFINVIAMIHRRGWWILLTVLIMIQPIVTIPFVQHVLNFIDPVVIQDFNEINLSLHPDFKLNSFYLGLDEGFTLVGIILYLIANFLIIITYLVLRILGALIHYVVDIIPVRASRGSSKYRRVIATLLLIGSISTYLPYQIGYAMCCVIQAMNVVKNWKQRQDLNYQLSILLLMLWILPINIPIVIVYIHNLAVNWKTPFSSHHNLLSIVPIVLFVQTNSLLKLPRVKPRYVKVLSWYLAYVIMYAVLYGGRHTYWLHHLMNLLCCVLLLIFYDHDEDDEQQELQCK</sequence>
<feature type="transmembrane region" description="Helical" evidence="10">
    <location>
        <begin position="643"/>
        <end position="662"/>
    </location>
</feature>
<feature type="domain" description="GPI inositol-deacylase transmembrane" evidence="12">
    <location>
        <begin position="604"/>
        <end position="899"/>
    </location>
</feature>
<dbReference type="GO" id="GO:0006621">
    <property type="term" value="P:protein retention in ER lumen"/>
    <property type="evidence" value="ECO:0007669"/>
    <property type="project" value="EnsemblFungi"/>
</dbReference>
<comment type="similarity">
    <text evidence="2 10">Belongs to the GPI inositol-deacylase family.</text>
</comment>
<dbReference type="InterPro" id="IPR012908">
    <property type="entry name" value="PGAP1-ab_dom-like"/>
</dbReference>
<feature type="domain" description="GPI inositol-deacylase PGAP1-like alpha/beta" evidence="11">
    <location>
        <begin position="42"/>
        <end position="282"/>
    </location>
</feature>
<gene>
    <name evidence="13" type="ORF">SPAPADRAFT_48058</name>
</gene>
<dbReference type="Proteomes" id="UP000000709">
    <property type="component" value="Unassembled WGS sequence"/>
</dbReference>
<keyword evidence="7 10" id="KW-0653">Protein transport</keyword>
<dbReference type="GO" id="GO:0050185">
    <property type="term" value="F:phosphatidylinositol deacylase activity"/>
    <property type="evidence" value="ECO:0007669"/>
    <property type="project" value="EnsemblFungi"/>
</dbReference>
<feature type="transmembrane region" description="Helical" evidence="10">
    <location>
        <begin position="830"/>
        <end position="850"/>
    </location>
</feature>
<dbReference type="InterPro" id="IPR039529">
    <property type="entry name" value="PGAP1/BST1"/>
</dbReference>
<evidence type="ECO:0000256" key="7">
    <source>
        <dbReference type="ARBA" id="ARBA00022927"/>
    </source>
</evidence>
<evidence type="ECO:0000313" key="13">
    <source>
        <dbReference type="EMBL" id="EGW35002.1"/>
    </source>
</evidence>
<dbReference type="HOGENOM" id="CLU_006103_0_0_1"/>
<evidence type="ECO:0000256" key="6">
    <source>
        <dbReference type="ARBA" id="ARBA00022824"/>
    </source>
</evidence>
<dbReference type="Pfam" id="PF25141">
    <property type="entry name" value="PGAP1_2nd"/>
    <property type="match status" value="1"/>
</dbReference>
<comment type="subcellular location">
    <subcellularLocation>
        <location evidence="1">Endoplasmic reticulum membrane</location>
        <topology evidence="1">Multi-pass membrane protein</topology>
    </subcellularLocation>
</comment>
<organism evidence="14">
    <name type="scientific">Spathaspora passalidarum (strain NRRL Y-27907 / 11-Y1)</name>
    <dbReference type="NCBI Taxonomy" id="619300"/>
    <lineage>
        <taxon>Eukaryota</taxon>
        <taxon>Fungi</taxon>
        <taxon>Dikarya</taxon>
        <taxon>Ascomycota</taxon>
        <taxon>Saccharomycotina</taxon>
        <taxon>Pichiomycetes</taxon>
        <taxon>Debaryomycetaceae</taxon>
        <taxon>Spathaspora</taxon>
    </lineage>
</organism>
<evidence type="ECO:0000256" key="4">
    <source>
        <dbReference type="ARBA" id="ARBA00022692"/>
    </source>
</evidence>
<dbReference type="GO" id="GO:0015031">
    <property type="term" value="P:protein transport"/>
    <property type="evidence" value="ECO:0007669"/>
    <property type="project" value="UniProtKB-KW"/>
</dbReference>
<keyword evidence="14" id="KW-1185">Reference proteome</keyword>
<dbReference type="RefSeq" id="XP_007372414.1">
    <property type="nucleotide sequence ID" value="XM_007372352.1"/>
</dbReference>
<dbReference type="Pfam" id="PF07819">
    <property type="entry name" value="PGAP1"/>
    <property type="match status" value="1"/>
</dbReference>
<evidence type="ECO:0000313" key="14">
    <source>
        <dbReference type="Proteomes" id="UP000000709"/>
    </source>
</evidence>
<dbReference type="EMBL" id="GL996499">
    <property type="protein sequence ID" value="EGW35002.1"/>
    <property type="molecule type" value="Genomic_DNA"/>
</dbReference>
<feature type="transmembrane region" description="Helical" evidence="10">
    <location>
        <begin position="862"/>
        <end position="878"/>
    </location>
</feature>
<feature type="transmembrane region" description="Helical" evidence="10">
    <location>
        <begin position="798"/>
        <end position="818"/>
    </location>
</feature>
<dbReference type="KEGG" id="spaa:SPAPADRAFT_48058"/>
<evidence type="ECO:0000259" key="12">
    <source>
        <dbReference type="Pfam" id="PF25140"/>
    </source>
</evidence>
<dbReference type="Gene3D" id="3.40.50.1820">
    <property type="entry name" value="alpha/beta hydrolase"/>
    <property type="match status" value="1"/>
</dbReference>
<keyword evidence="8 10" id="KW-1133">Transmembrane helix</keyword>
<keyword evidence="6 10" id="KW-0256">Endoplasmic reticulum</keyword>
<dbReference type="GO" id="GO:0006505">
    <property type="term" value="P:GPI anchor metabolic process"/>
    <property type="evidence" value="ECO:0007669"/>
    <property type="project" value="EnsemblFungi"/>
</dbReference>
<reference evidence="13 14" key="1">
    <citation type="journal article" date="2011" name="Proc. Natl. Acad. Sci. U.S.A.">
        <title>Comparative genomics of xylose-fermenting fungi for enhanced biofuel production.</title>
        <authorList>
            <person name="Wohlbach D.J."/>
            <person name="Kuo A."/>
            <person name="Sato T.K."/>
            <person name="Potts K.M."/>
            <person name="Salamov A.A."/>
            <person name="LaButti K.M."/>
            <person name="Sun H."/>
            <person name="Clum A."/>
            <person name="Pangilinan J.L."/>
            <person name="Lindquist E.A."/>
            <person name="Lucas S."/>
            <person name="Lapidus A."/>
            <person name="Jin M."/>
            <person name="Gunawan C."/>
            <person name="Balan V."/>
            <person name="Dale B.E."/>
            <person name="Jeffries T.W."/>
            <person name="Zinkel R."/>
            <person name="Barry K.W."/>
            <person name="Grigoriev I.V."/>
            <person name="Gasch A.P."/>
        </authorList>
    </citation>
    <scope>NUCLEOTIDE SEQUENCE [LARGE SCALE GENOMIC DNA]</scope>
    <source>
        <strain evidence="14">NRRL Y-27907 / 11-Y1</strain>
    </source>
</reference>
<keyword evidence="3 10" id="KW-0813">Transport</keyword>
<dbReference type="PANTHER" id="PTHR15495">
    <property type="entry name" value="NEGATIVE REGULATOR OF VESICLE FORMATION-RELATED"/>
    <property type="match status" value="1"/>
</dbReference>
<dbReference type="STRING" id="619300.G3AFL3"/>
<evidence type="ECO:0000256" key="2">
    <source>
        <dbReference type="ARBA" id="ARBA00006931"/>
    </source>
</evidence>
<dbReference type="InParanoid" id="G3AFL3"/>
<dbReference type="EC" id="3.1.-.-" evidence="10"/>
<keyword evidence="4 10" id="KW-0812">Transmembrane</keyword>
<evidence type="ECO:0000256" key="9">
    <source>
        <dbReference type="ARBA" id="ARBA00023136"/>
    </source>
</evidence>
<feature type="transmembrane region" description="Helical" evidence="10">
    <location>
        <begin position="599"/>
        <end position="622"/>
    </location>
</feature>
<dbReference type="InterPro" id="IPR056824">
    <property type="entry name" value="PGAP1_TMD"/>
</dbReference>
<dbReference type="Pfam" id="PF25140">
    <property type="entry name" value="PGAP1_TMD"/>
    <property type="match status" value="1"/>
</dbReference>
<evidence type="ECO:0000256" key="8">
    <source>
        <dbReference type="ARBA" id="ARBA00022989"/>
    </source>
</evidence>
<dbReference type="OrthoDB" id="348976at2759"/>
<name>G3AFL3_SPAPN</name>
<dbReference type="InterPro" id="IPR029058">
    <property type="entry name" value="AB_hydrolase_fold"/>
</dbReference>
<dbReference type="FunCoup" id="G3AFL3">
    <property type="interactions" value="55"/>
</dbReference>
<dbReference type="eggNOG" id="KOG3724">
    <property type="taxonomic scope" value="Eukaryota"/>
</dbReference>
<dbReference type="GeneID" id="18871173"/>
<dbReference type="AlphaFoldDB" id="G3AFL3"/>
<dbReference type="GO" id="GO:0016050">
    <property type="term" value="P:vesicle organization"/>
    <property type="evidence" value="ECO:0007669"/>
    <property type="project" value="EnsemblFungi"/>
</dbReference>
<dbReference type="GO" id="GO:0034368">
    <property type="term" value="P:protein-lipid complex remodeling"/>
    <property type="evidence" value="ECO:0007669"/>
    <property type="project" value="EnsemblFungi"/>
</dbReference>
<dbReference type="GO" id="GO:0036503">
    <property type="term" value="P:ERAD pathway"/>
    <property type="evidence" value="ECO:0007669"/>
    <property type="project" value="EnsemblFungi"/>
</dbReference>
<dbReference type="PANTHER" id="PTHR15495:SF7">
    <property type="entry name" value="GPI INOSITOL-DEACYLASE"/>
    <property type="match status" value="1"/>
</dbReference>
<keyword evidence="9 10" id="KW-0472">Membrane</keyword>
<dbReference type="GO" id="GO:0006888">
    <property type="term" value="P:endoplasmic reticulum to Golgi vesicle-mediated transport"/>
    <property type="evidence" value="ECO:0007669"/>
    <property type="project" value="EnsemblFungi"/>
</dbReference>
<evidence type="ECO:0000259" key="11">
    <source>
        <dbReference type="Pfam" id="PF07819"/>
    </source>
</evidence>
<evidence type="ECO:0000256" key="10">
    <source>
        <dbReference type="RuleBase" id="RU365011"/>
    </source>
</evidence>
<feature type="transmembrane region" description="Helical" evidence="10">
    <location>
        <begin position="701"/>
        <end position="726"/>
    </location>
</feature>
<protein>
    <recommendedName>
        <fullName evidence="10">GPI inositol-deacylase</fullName>
        <ecNumber evidence="10">3.1.-.-</ecNumber>
    </recommendedName>
</protein>
<proteinExistence type="inferred from homology"/>
<comment type="function">
    <text evidence="10">Involved in inositol deacylation of GPI-anchored proteins which plays important roles in the quality control and ER-associated degradation of GPI-anchored proteins.</text>
</comment>
<accession>G3AFL3</accession>
<dbReference type="SUPFAM" id="SSF53474">
    <property type="entry name" value="alpha/beta-Hydrolases"/>
    <property type="match status" value="1"/>
</dbReference>
<evidence type="ECO:0000256" key="1">
    <source>
        <dbReference type="ARBA" id="ARBA00004477"/>
    </source>
</evidence>
<evidence type="ECO:0000256" key="3">
    <source>
        <dbReference type="ARBA" id="ARBA00022448"/>
    </source>
</evidence>
<dbReference type="GO" id="GO:0005789">
    <property type="term" value="C:endoplasmic reticulum membrane"/>
    <property type="evidence" value="ECO:0007669"/>
    <property type="project" value="UniProtKB-SubCell"/>
</dbReference>